<reference evidence="2 3" key="1">
    <citation type="submission" date="2018-05" db="EMBL/GenBank/DDBJ databases">
        <authorList>
            <consortium name="IHU Genomes"/>
        </authorList>
    </citation>
    <scope>NUCLEOTIDE SEQUENCE [LARGE SCALE GENOMIC DNA]</scope>
    <source>
        <strain evidence="2 3">P7336</strain>
    </source>
</reference>
<gene>
    <name evidence="2" type="ORF">MSP7336_01474</name>
</gene>
<keyword evidence="3" id="KW-1185">Reference proteome</keyword>
<evidence type="ECO:0008006" key="4">
    <source>
        <dbReference type="Google" id="ProtNLM"/>
    </source>
</evidence>
<dbReference type="SUPFAM" id="SSF46785">
    <property type="entry name" value="Winged helix' DNA-binding domain"/>
    <property type="match status" value="1"/>
</dbReference>
<dbReference type="EMBL" id="UEGW01000001">
    <property type="protein sequence ID" value="SRX93238.1"/>
    <property type="molecule type" value="Genomic_DNA"/>
</dbReference>
<accession>A0A375YWI2</accession>
<dbReference type="InterPro" id="IPR036388">
    <property type="entry name" value="WH-like_DNA-bd_sf"/>
</dbReference>
<feature type="compositionally biased region" description="Polar residues" evidence="1">
    <location>
        <begin position="255"/>
        <end position="269"/>
    </location>
</feature>
<dbReference type="Proteomes" id="UP000252015">
    <property type="component" value="Unassembled WGS sequence"/>
</dbReference>
<dbReference type="Gene3D" id="1.10.10.10">
    <property type="entry name" value="Winged helix-like DNA-binding domain superfamily/Winged helix DNA-binding domain"/>
    <property type="match status" value="1"/>
</dbReference>
<evidence type="ECO:0000313" key="2">
    <source>
        <dbReference type="EMBL" id="SRX93238.1"/>
    </source>
</evidence>
<dbReference type="Pfam" id="PF13730">
    <property type="entry name" value="HTH_36"/>
    <property type="match status" value="1"/>
</dbReference>
<protein>
    <recommendedName>
        <fullName evidence="4">Helix-turn-helix domain-containing protein</fullName>
    </recommendedName>
</protein>
<sequence>MYAGIPMALARDGKLSPYARAVALYVWSHDEKWQQSAAAVAEAIGLNRKTVAAALDELQGRGWLVREIHYNPGKSRPAWERWHLQMTNRPFTPDEIRELSATEGVRPTDTLTGEVSATRTHRCPSHGHMDGYQTDTIGMDSRNAPEVHSSNARTDQDETGLESRSLAVEGLEATGKVADSRSPKKGSSCEAASTLAAEQPANRQAVPSTATGGASEAPEGLVGLRPPTATGSPFDDPWAEPPAWVAKARAREGRASQNLEPATAATTWSHGDPWA</sequence>
<feature type="region of interest" description="Disordered" evidence="1">
    <location>
        <begin position="116"/>
        <end position="275"/>
    </location>
</feature>
<organism evidence="2 3">
    <name type="scientific">Mycobacterium shimoidei</name>
    <dbReference type="NCBI Taxonomy" id="29313"/>
    <lineage>
        <taxon>Bacteria</taxon>
        <taxon>Bacillati</taxon>
        <taxon>Actinomycetota</taxon>
        <taxon>Actinomycetes</taxon>
        <taxon>Mycobacteriales</taxon>
        <taxon>Mycobacteriaceae</taxon>
        <taxon>Mycobacterium</taxon>
    </lineage>
</organism>
<dbReference type="InterPro" id="IPR036390">
    <property type="entry name" value="WH_DNA-bd_sf"/>
</dbReference>
<dbReference type="AlphaFoldDB" id="A0A375YWI2"/>
<evidence type="ECO:0000313" key="3">
    <source>
        <dbReference type="Proteomes" id="UP000252015"/>
    </source>
</evidence>
<evidence type="ECO:0000256" key="1">
    <source>
        <dbReference type="SAM" id="MobiDB-lite"/>
    </source>
</evidence>
<proteinExistence type="predicted"/>
<name>A0A375YWI2_MYCSH</name>
<feature type="compositionally biased region" description="Polar residues" evidence="1">
    <location>
        <begin position="201"/>
        <end position="212"/>
    </location>
</feature>